<evidence type="ECO:0000313" key="4">
    <source>
        <dbReference type="Proteomes" id="UP000315295"/>
    </source>
</evidence>
<dbReference type="EMBL" id="VIEB01000036">
    <property type="protein sequence ID" value="TQE10857.1"/>
    <property type="molecule type" value="Genomic_DNA"/>
</dbReference>
<dbReference type="Pfam" id="PF05678">
    <property type="entry name" value="VQ"/>
    <property type="match status" value="1"/>
</dbReference>
<organism evidence="3 4">
    <name type="scientific">Malus baccata</name>
    <name type="common">Siberian crab apple</name>
    <name type="synonym">Pyrus baccata</name>
    <dbReference type="NCBI Taxonomy" id="106549"/>
    <lineage>
        <taxon>Eukaryota</taxon>
        <taxon>Viridiplantae</taxon>
        <taxon>Streptophyta</taxon>
        <taxon>Embryophyta</taxon>
        <taxon>Tracheophyta</taxon>
        <taxon>Spermatophyta</taxon>
        <taxon>Magnoliopsida</taxon>
        <taxon>eudicotyledons</taxon>
        <taxon>Gunneridae</taxon>
        <taxon>Pentapetalae</taxon>
        <taxon>rosids</taxon>
        <taxon>fabids</taxon>
        <taxon>Rosales</taxon>
        <taxon>Rosaceae</taxon>
        <taxon>Amygdaloideae</taxon>
        <taxon>Maleae</taxon>
        <taxon>Malus</taxon>
    </lineage>
</organism>
<accession>A0A540NII4</accession>
<evidence type="ECO:0000259" key="2">
    <source>
        <dbReference type="Pfam" id="PF05678"/>
    </source>
</evidence>
<evidence type="ECO:0000256" key="1">
    <source>
        <dbReference type="SAM" id="MobiDB-lite"/>
    </source>
</evidence>
<dbReference type="PANTHER" id="PTHR33143">
    <property type="entry name" value="F16F4.1 PROTEIN-RELATED"/>
    <property type="match status" value="1"/>
</dbReference>
<feature type="region of interest" description="Disordered" evidence="1">
    <location>
        <begin position="1"/>
        <end position="21"/>
    </location>
</feature>
<comment type="caution">
    <text evidence="3">The sequence shown here is derived from an EMBL/GenBank/DDBJ whole genome shotgun (WGS) entry which is preliminary data.</text>
</comment>
<dbReference type="GO" id="GO:0005634">
    <property type="term" value="C:nucleus"/>
    <property type="evidence" value="ECO:0007669"/>
    <property type="project" value="TreeGrafter"/>
</dbReference>
<gene>
    <name evidence="3" type="ORF">C1H46_003557</name>
</gene>
<feature type="domain" description="VQ" evidence="2">
    <location>
        <begin position="39"/>
        <end position="61"/>
    </location>
</feature>
<proteinExistence type="predicted"/>
<dbReference type="STRING" id="106549.A0A540NII4"/>
<evidence type="ECO:0000313" key="3">
    <source>
        <dbReference type="EMBL" id="TQE10857.1"/>
    </source>
</evidence>
<sequence length="135" mass="15174">MMKSSRRHLELQGPRPTPLMVSKNSQKVMKKKPVVVYLISPKIIHVQPEEFMGLVQRLTGNNNNQGYRASKVSNNRVANSLSCSSCSTTSCSINQEAFVKESREKHNNNRADELYGDRVPFGIPTTTTSNFAEIF</sequence>
<reference evidence="3 4" key="1">
    <citation type="journal article" date="2019" name="G3 (Bethesda)">
        <title>Sequencing of a Wild Apple (Malus baccata) Genome Unravels the Differences Between Cultivated and Wild Apple Species Regarding Disease Resistance and Cold Tolerance.</title>
        <authorList>
            <person name="Chen X."/>
        </authorList>
    </citation>
    <scope>NUCLEOTIDE SEQUENCE [LARGE SCALE GENOMIC DNA]</scope>
    <source>
        <strain evidence="4">cv. Shandingzi</strain>
        <tissue evidence="3">Leaves</tissue>
    </source>
</reference>
<keyword evidence="4" id="KW-1185">Reference proteome</keyword>
<dbReference type="InterPro" id="IPR008889">
    <property type="entry name" value="VQ"/>
</dbReference>
<dbReference type="InterPro" id="IPR039607">
    <property type="entry name" value="VQ_8/17/18/20/21/25"/>
</dbReference>
<dbReference type="AlphaFoldDB" id="A0A540NII4"/>
<protein>
    <recommendedName>
        <fullName evidence="2">VQ domain-containing protein</fullName>
    </recommendedName>
</protein>
<name>A0A540NII4_MALBA</name>
<dbReference type="Proteomes" id="UP000315295">
    <property type="component" value="Unassembled WGS sequence"/>
</dbReference>
<dbReference type="PANTHER" id="PTHR33143:SF63">
    <property type="entry name" value="F16F4.1 PROTEIN"/>
    <property type="match status" value="1"/>
</dbReference>